<gene>
    <name evidence="2" type="ORF">RZO55_01450</name>
</gene>
<dbReference type="PANTHER" id="PTHR37308">
    <property type="entry name" value="INTEGRAL MEMBRANE PROTEIN"/>
    <property type="match status" value="1"/>
</dbReference>
<organism evidence="2 3">
    <name type="scientific">Clostridium boliviensis</name>
    <dbReference type="NCBI Taxonomy" id="318465"/>
    <lineage>
        <taxon>Bacteria</taxon>
        <taxon>Bacillati</taxon>
        <taxon>Bacillota</taxon>
        <taxon>Clostridia</taxon>
        <taxon>Eubacteriales</taxon>
        <taxon>Clostridiaceae</taxon>
        <taxon>Clostridium</taxon>
    </lineage>
</organism>
<evidence type="ECO:0000313" key="3">
    <source>
        <dbReference type="Proteomes" id="UP001276854"/>
    </source>
</evidence>
<dbReference type="Proteomes" id="UP001276854">
    <property type="component" value="Unassembled WGS sequence"/>
</dbReference>
<protein>
    <submittedName>
        <fullName evidence="2">DUF368 domain-containing protein</fullName>
    </submittedName>
</protein>
<reference evidence="2 3" key="1">
    <citation type="submission" date="2023-10" db="EMBL/GenBank/DDBJ databases">
        <title>A novel Glycoside Hydrolase 43-Like Enzyme from Clostrdium boliviensis is an Endo-xylanase, and a Candidate for Xylooligosaccharides Production from Different Xylan Substrates.</title>
        <authorList>
            <person name="Alvarez M.T."/>
            <person name="Rocabado-Villegas L.R."/>
            <person name="Salas-Veizaga D.M."/>
            <person name="Linares-Pasten J.A."/>
            <person name="Gudmundsdottir E.E."/>
            <person name="Hreggvidsson G.O."/>
            <person name="Adlercreutz P."/>
            <person name="Nordberg Karlsson E."/>
        </authorList>
    </citation>
    <scope>NUCLEOTIDE SEQUENCE [LARGE SCALE GENOMIC DNA]</scope>
    <source>
        <strain evidence="2 3">E-1</strain>
    </source>
</reference>
<dbReference type="RefSeq" id="WP_318062528.1">
    <property type="nucleotide sequence ID" value="NZ_JAWONS010000026.1"/>
</dbReference>
<dbReference type="InterPro" id="IPR007163">
    <property type="entry name" value="VCA0040-like"/>
</dbReference>
<name>A0ABU4GF54_9CLOT</name>
<keyword evidence="1" id="KW-0812">Transmembrane</keyword>
<feature type="transmembrane region" description="Helical" evidence="1">
    <location>
        <begin position="276"/>
        <end position="293"/>
    </location>
</feature>
<feature type="transmembrane region" description="Helical" evidence="1">
    <location>
        <begin position="159"/>
        <end position="180"/>
    </location>
</feature>
<comment type="caution">
    <text evidence="2">The sequence shown here is derived from an EMBL/GenBank/DDBJ whole genome shotgun (WGS) entry which is preliminary data.</text>
</comment>
<dbReference type="PANTHER" id="PTHR37308:SF1">
    <property type="entry name" value="POLYPRENYL-PHOSPHATE TRANSPORTER"/>
    <property type="match status" value="1"/>
</dbReference>
<feature type="transmembrane region" description="Helical" evidence="1">
    <location>
        <begin position="251"/>
        <end position="269"/>
    </location>
</feature>
<evidence type="ECO:0000313" key="2">
    <source>
        <dbReference type="EMBL" id="MDW2796254.1"/>
    </source>
</evidence>
<keyword evidence="1" id="KW-0472">Membrane</keyword>
<feature type="transmembrane region" description="Helical" evidence="1">
    <location>
        <begin position="221"/>
        <end position="239"/>
    </location>
</feature>
<sequence length="300" mass="32100">MKYIGELLKGVIIGVANILPGISGGVLAITMGVYDQIIHAVNRLFKEPVKSMRLLLPYGIGAFAGIIFLSLVFEYLFHTYPFQTKLSFLGLIGGGLPALSRKAFTGKKNDLWKGLVTAGVTCGIVIVITWAAESAIASGGNGEGFIMASGAEYLSSGRYWVVTLFAVGLLAAATMIVPGVSGSMIMMMLGFYEPVLQTNNACIRAAGALDFNGLIQNGMVLFPYFLGMLTGILLFARVVEGLLNRYEHQMYRVIIGLVISSPFVILWDVPWNNVEIYELLGGIALALLGYVAADLLGGEG</sequence>
<accession>A0ABU4GF54</accession>
<feature type="transmembrane region" description="Helical" evidence="1">
    <location>
        <begin position="111"/>
        <end position="132"/>
    </location>
</feature>
<keyword evidence="3" id="KW-1185">Reference proteome</keyword>
<feature type="transmembrane region" description="Helical" evidence="1">
    <location>
        <begin position="12"/>
        <end position="34"/>
    </location>
</feature>
<feature type="transmembrane region" description="Helical" evidence="1">
    <location>
        <begin position="55"/>
        <end position="76"/>
    </location>
</feature>
<proteinExistence type="predicted"/>
<dbReference type="Pfam" id="PF04018">
    <property type="entry name" value="VCA0040-like"/>
    <property type="match status" value="1"/>
</dbReference>
<evidence type="ECO:0000256" key="1">
    <source>
        <dbReference type="SAM" id="Phobius"/>
    </source>
</evidence>
<dbReference type="EMBL" id="JAWONS010000026">
    <property type="protein sequence ID" value="MDW2796254.1"/>
    <property type="molecule type" value="Genomic_DNA"/>
</dbReference>
<keyword evidence="1" id="KW-1133">Transmembrane helix</keyword>